<dbReference type="Pfam" id="PF07859">
    <property type="entry name" value="Abhydrolase_3"/>
    <property type="match status" value="1"/>
</dbReference>
<name>A0A7N2MYS1_QUELO</name>
<accession>A0A7N2MYS1</accession>
<dbReference type="InterPro" id="IPR029058">
    <property type="entry name" value="AB_hydrolase_fold"/>
</dbReference>
<dbReference type="InterPro" id="IPR013094">
    <property type="entry name" value="AB_hydrolase_3"/>
</dbReference>
<protein>
    <recommendedName>
        <fullName evidence="6">Alpha/beta hydrolase fold-3 domain-containing protein</fullName>
    </recommendedName>
</protein>
<reference evidence="4" key="2">
    <citation type="submission" date="2021-01" db="UniProtKB">
        <authorList>
            <consortium name="EnsemblPlants"/>
        </authorList>
    </citation>
    <scope>IDENTIFICATION</scope>
</reference>
<evidence type="ECO:0000313" key="5">
    <source>
        <dbReference type="Proteomes" id="UP000594261"/>
    </source>
</evidence>
<dbReference type="InterPro" id="IPR026960">
    <property type="entry name" value="RVT-Znf"/>
</dbReference>
<evidence type="ECO:0000259" key="2">
    <source>
        <dbReference type="Pfam" id="PF07859"/>
    </source>
</evidence>
<dbReference type="SUPFAM" id="SSF53474">
    <property type="entry name" value="alpha/beta-Hydrolases"/>
    <property type="match status" value="1"/>
</dbReference>
<dbReference type="GO" id="GO:0016787">
    <property type="term" value="F:hydrolase activity"/>
    <property type="evidence" value="ECO:0007669"/>
    <property type="project" value="InterPro"/>
</dbReference>
<comment type="similarity">
    <text evidence="1">Belongs to the 'GDXG' lipolytic enzyme family.</text>
</comment>
<dbReference type="Proteomes" id="UP000594261">
    <property type="component" value="Chromosome 11"/>
</dbReference>
<dbReference type="Pfam" id="PF13966">
    <property type="entry name" value="zf-RVT"/>
    <property type="match status" value="1"/>
</dbReference>
<feature type="domain" description="Alpha/beta hydrolase fold-3" evidence="2">
    <location>
        <begin position="77"/>
        <end position="282"/>
    </location>
</feature>
<feature type="domain" description="Reverse transcriptase zinc-binding" evidence="3">
    <location>
        <begin position="483"/>
        <end position="578"/>
    </location>
</feature>
<proteinExistence type="inferred from homology"/>
<dbReference type="PANTHER" id="PTHR23024">
    <property type="entry name" value="ARYLACETAMIDE DEACETYLASE"/>
    <property type="match status" value="1"/>
</dbReference>
<dbReference type="EnsemblPlants" id="QL11p037218:mrna">
    <property type="protein sequence ID" value="QL11p037218:mrna"/>
    <property type="gene ID" value="QL11p037218"/>
</dbReference>
<sequence length="689" mass="77979">MASSTNSNEIIHDFPPFFKAFKDGHIERYMTHDHFPAGLDPNTGIQSKDVVISPETGLSARIYIPKINGPDQKLPLLVHYHGGGFCAGSPYETVLHKFIISLISQANVVVITVDYRLAPEHPLPIAYDDSWAALQWIATHSNHQGPEPWLNEYVDFGRVFLAGESAGANITHYVAVRAGATGLAGLKIVGLIIIHPFFGGKERDEMYKFLCPTSSGCDDDPKLNPAVDPDLSSLGCSKVLVCVAEKDWLKDRGVTYCEILGKSGWGGSVELLESKGEDHCFHLFNADDALCAKFWWGQVGNERKIHWRNWDKLSISKKDGGMGFRDLIAFNLAMLAKQGWRMIQETDSLLYQCFKARYFPQTSFLEAVESPNSSYVWKSMLVALPILKFGHCWRVGNGYSIRVQGDKWIPNFPSHRLLHPPNEDVEGWVVADLIDHKLHERRIDVVTTLFHEEEADAICKIPLSRRSVADSITWLHNKNGKFIVKSAYRVAQQVLKVGRGAESSNGGYGKQIWDVLWKLKIPNKIKVFGWRACHDILPTRLNLTKRRIISDNRCLICCRCPKSTIHALWECAAAQDVWASSVKILQKGCTGQIDLLHLLEYLLDRLSLEEVEVFLIQAWLIWNRRNSVIHGGRFIDPGTINQRATEYLEEYKHAQQQLYAEPVMQNSRTVWEPPPESAFKLNFDATIFF</sequence>
<organism evidence="4 5">
    <name type="scientific">Quercus lobata</name>
    <name type="common">Valley oak</name>
    <dbReference type="NCBI Taxonomy" id="97700"/>
    <lineage>
        <taxon>Eukaryota</taxon>
        <taxon>Viridiplantae</taxon>
        <taxon>Streptophyta</taxon>
        <taxon>Embryophyta</taxon>
        <taxon>Tracheophyta</taxon>
        <taxon>Spermatophyta</taxon>
        <taxon>Magnoliopsida</taxon>
        <taxon>eudicotyledons</taxon>
        <taxon>Gunneridae</taxon>
        <taxon>Pentapetalae</taxon>
        <taxon>rosids</taxon>
        <taxon>fabids</taxon>
        <taxon>Fagales</taxon>
        <taxon>Fagaceae</taxon>
        <taxon>Quercus</taxon>
    </lineage>
</organism>
<dbReference type="InterPro" id="IPR050466">
    <property type="entry name" value="Carboxylest/Gibb_receptor"/>
</dbReference>
<evidence type="ECO:0000256" key="1">
    <source>
        <dbReference type="ARBA" id="ARBA00010515"/>
    </source>
</evidence>
<keyword evidence="5" id="KW-1185">Reference proteome</keyword>
<dbReference type="PANTHER" id="PTHR23024:SF632">
    <property type="entry name" value="2-HYDROXYISOFLAVANONE DEHYDRATASE-LIKE"/>
    <property type="match status" value="1"/>
</dbReference>
<dbReference type="Gene3D" id="3.40.50.1820">
    <property type="entry name" value="alpha/beta hydrolase"/>
    <property type="match status" value="1"/>
</dbReference>
<evidence type="ECO:0008006" key="6">
    <source>
        <dbReference type="Google" id="ProtNLM"/>
    </source>
</evidence>
<evidence type="ECO:0000313" key="4">
    <source>
        <dbReference type="EnsemblPlants" id="QL11p037218:mrna"/>
    </source>
</evidence>
<dbReference type="EMBL" id="LRBV02000011">
    <property type="status" value="NOT_ANNOTATED_CDS"/>
    <property type="molecule type" value="Genomic_DNA"/>
</dbReference>
<dbReference type="Gramene" id="QL11p037218:mrna">
    <property type="protein sequence ID" value="QL11p037218:mrna"/>
    <property type="gene ID" value="QL11p037218"/>
</dbReference>
<reference evidence="4 5" key="1">
    <citation type="journal article" date="2016" name="G3 (Bethesda)">
        <title>First Draft Assembly and Annotation of the Genome of a California Endemic Oak Quercus lobata Nee (Fagaceae).</title>
        <authorList>
            <person name="Sork V.L."/>
            <person name="Fitz-Gibbon S.T."/>
            <person name="Puiu D."/>
            <person name="Crepeau M."/>
            <person name="Gugger P.F."/>
            <person name="Sherman R."/>
            <person name="Stevens K."/>
            <person name="Langley C.H."/>
            <person name="Pellegrini M."/>
            <person name="Salzberg S.L."/>
        </authorList>
    </citation>
    <scope>NUCLEOTIDE SEQUENCE [LARGE SCALE GENOMIC DNA]</scope>
    <source>
        <strain evidence="4 5">cv. SW786</strain>
    </source>
</reference>
<dbReference type="InParanoid" id="A0A7N2MYS1"/>
<dbReference type="AlphaFoldDB" id="A0A7N2MYS1"/>
<evidence type="ECO:0000259" key="3">
    <source>
        <dbReference type="Pfam" id="PF13966"/>
    </source>
</evidence>